<dbReference type="EMBL" id="BAAAFI010000004">
    <property type="protein sequence ID" value="GAA0878298.1"/>
    <property type="molecule type" value="Genomic_DNA"/>
</dbReference>
<organism evidence="1 2">
    <name type="scientific">Algoriphagus jejuensis</name>
    <dbReference type="NCBI Taxonomy" id="419934"/>
    <lineage>
        <taxon>Bacteria</taxon>
        <taxon>Pseudomonadati</taxon>
        <taxon>Bacteroidota</taxon>
        <taxon>Cytophagia</taxon>
        <taxon>Cytophagales</taxon>
        <taxon>Cyclobacteriaceae</taxon>
        <taxon>Algoriphagus</taxon>
    </lineage>
</organism>
<evidence type="ECO:0000313" key="1">
    <source>
        <dbReference type="EMBL" id="GAA0878298.1"/>
    </source>
</evidence>
<name>A0ABP3YBL5_9BACT</name>
<evidence type="ECO:0000313" key="2">
    <source>
        <dbReference type="Proteomes" id="UP001500469"/>
    </source>
</evidence>
<dbReference type="Proteomes" id="UP001500469">
    <property type="component" value="Unassembled WGS sequence"/>
</dbReference>
<comment type="caution">
    <text evidence="1">The sequence shown here is derived from an EMBL/GenBank/DDBJ whole genome shotgun (WGS) entry which is preliminary data.</text>
</comment>
<protein>
    <submittedName>
        <fullName evidence="1">Uncharacterized protein</fullName>
    </submittedName>
</protein>
<keyword evidence="2" id="KW-1185">Reference proteome</keyword>
<accession>A0ABP3YBL5</accession>
<sequence>MYLAHLRRIYSDKFIFIINKNQTDPISFTLFVLDFKVLLVLKIQIFFYDGVSYEVLEKIPFWVLSDAKKNIKFDMYK</sequence>
<gene>
    <name evidence="1" type="ORF">GCM10009119_12660</name>
</gene>
<proteinExistence type="predicted"/>
<reference evidence="2" key="1">
    <citation type="journal article" date="2019" name="Int. J. Syst. Evol. Microbiol.">
        <title>The Global Catalogue of Microorganisms (GCM) 10K type strain sequencing project: providing services to taxonomists for standard genome sequencing and annotation.</title>
        <authorList>
            <consortium name="The Broad Institute Genomics Platform"/>
            <consortium name="The Broad Institute Genome Sequencing Center for Infectious Disease"/>
            <person name="Wu L."/>
            <person name="Ma J."/>
        </authorList>
    </citation>
    <scope>NUCLEOTIDE SEQUENCE [LARGE SCALE GENOMIC DNA]</scope>
    <source>
        <strain evidence="2">JCM 16112</strain>
    </source>
</reference>